<feature type="region of interest" description="Disordered" evidence="1">
    <location>
        <begin position="36"/>
        <end position="55"/>
    </location>
</feature>
<comment type="caution">
    <text evidence="2">The sequence shown here is derived from an EMBL/GenBank/DDBJ whole genome shotgun (WGS) entry which is preliminary data.</text>
</comment>
<evidence type="ECO:0000313" key="2">
    <source>
        <dbReference type="EMBL" id="NYD36605.1"/>
    </source>
</evidence>
<dbReference type="Proteomes" id="UP000535890">
    <property type="component" value="Unassembled WGS sequence"/>
</dbReference>
<organism evidence="2 3">
    <name type="scientific">Actinomycetospora corticicola</name>
    <dbReference type="NCBI Taxonomy" id="663602"/>
    <lineage>
        <taxon>Bacteria</taxon>
        <taxon>Bacillati</taxon>
        <taxon>Actinomycetota</taxon>
        <taxon>Actinomycetes</taxon>
        <taxon>Pseudonocardiales</taxon>
        <taxon>Pseudonocardiaceae</taxon>
        <taxon>Actinomycetospora</taxon>
    </lineage>
</organism>
<accession>A0A7Y9DW51</accession>
<dbReference type="AlphaFoldDB" id="A0A7Y9DW51"/>
<reference evidence="2 3" key="1">
    <citation type="submission" date="2020-07" db="EMBL/GenBank/DDBJ databases">
        <title>Sequencing the genomes of 1000 actinobacteria strains.</title>
        <authorList>
            <person name="Klenk H.-P."/>
        </authorList>
    </citation>
    <scope>NUCLEOTIDE SEQUENCE [LARGE SCALE GENOMIC DNA]</scope>
    <source>
        <strain evidence="2 3">DSM 45772</strain>
    </source>
</reference>
<name>A0A7Y9DW51_9PSEU</name>
<feature type="region of interest" description="Disordered" evidence="1">
    <location>
        <begin position="1"/>
        <end position="27"/>
    </location>
</feature>
<protein>
    <submittedName>
        <fullName evidence="2">Uncharacterized protein</fullName>
    </submittedName>
</protein>
<dbReference type="RefSeq" id="WP_179794261.1">
    <property type="nucleotide sequence ID" value="NZ_BAABHP010000021.1"/>
</dbReference>
<keyword evidence="3" id="KW-1185">Reference proteome</keyword>
<proteinExistence type="predicted"/>
<evidence type="ECO:0000313" key="3">
    <source>
        <dbReference type="Proteomes" id="UP000535890"/>
    </source>
</evidence>
<evidence type="ECO:0000256" key="1">
    <source>
        <dbReference type="SAM" id="MobiDB-lite"/>
    </source>
</evidence>
<gene>
    <name evidence="2" type="ORF">BJ983_002707</name>
</gene>
<sequence>MSRPDQFSGSAADEPRLPRAARTVHRRSAAVPLRVVSHRVRADEPSDRSAHGAPVPTVVAGVPATGAVATLQQAPLPSPDVVGLPVRRAEAAPVLARRRPVTRLLDLVRGRRDGAGRHRPDTIPSRGWSMFAPARRSRRRFGVRR</sequence>
<feature type="compositionally biased region" description="Basic and acidic residues" evidence="1">
    <location>
        <begin position="40"/>
        <end position="50"/>
    </location>
</feature>
<dbReference type="EMBL" id="JACCBN010000001">
    <property type="protein sequence ID" value="NYD36605.1"/>
    <property type="molecule type" value="Genomic_DNA"/>
</dbReference>